<protein>
    <submittedName>
        <fullName evidence="2">Uncharacterized protein</fullName>
    </submittedName>
</protein>
<organism evidence="2 3">
    <name type="scientific">Luteimicrobium album</name>
    <dbReference type="NCBI Taxonomy" id="1054550"/>
    <lineage>
        <taxon>Bacteria</taxon>
        <taxon>Bacillati</taxon>
        <taxon>Actinomycetota</taxon>
        <taxon>Actinomycetes</taxon>
        <taxon>Micrococcales</taxon>
        <taxon>Luteimicrobium</taxon>
    </lineage>
</organism>
<feature type="region of interest" description="Disordered" evidence="1">
    <location>
        <begin position="1"/>
        <end position="50"/>
    </location>
</feature>
<feature type="region of interest" description="Disordered" evidence="1">
    <location>
        <begin position="85"/>
        <end position="127"/>
    </location>
</feature>
<evidence type="ECO:0000313" key="3">
    <source>
        <dbReference type="Proteomes" id="UP001157091"/>
    </source>
</evidence>
<comment type="caution">
    <text evidence="2">The sequence shown here is derived from an EMBL/GenBank/DDBJ whole genome shotgun (WGS) entry which is preliminary data.</text>
</comment>
<keyword evidence="3" id="KW-1185">Reference proteome</keyword>
<dbReference type="EMBL" id="BSUK01000001">
    <property type="protein sequence ID" value="GMA22955.1"/>
    <property type="molecule type" value="Genomic_DNA"/>
</dbReference>
<evidence type="ECO:0000256" key="1">
    <source>
        <dbReference type="SAM" id="MobiDB-lite"/>
    </source>
</evidence>
<evidence type="ECO:0000313" key="2">
    <source>
        <dbReference type="EMBL" id="GMA22955.1"/>
    </source>
</evidence>
<gene>
    <name evidence="2" type="ORF">GCM10025864_07140</name>
</gene>
<feature type="compositionally biased region" description="Basic and acidic residues" evidence="1">
    <location>
        <begin position="160"/>
        <end position="179"/>
    </location>
</feature>
<sequence length="207" mass="22024">MAARAVQRLDLDEAAPVGSRDDAQPERGDGPVGDAKEVERVGDRRVDLGAEQEQARALALPPGPRDGRRAAELVVRALEGGQPLGEAFRDLGEGQPAGSARVREREREGRGVEARHHLDDDGVPGRIEREQVRGVLRALARGSPDDGEDLLAEQARDVVVDDGLGRPDERGVARGEGLHEGGAARVDLEQRHDSAPTCGGPASDDVR</sequence>
<proteinExistence type="predicted"/>
<dbReference type="RefSeq" id="WP_284292072.1">
    <property type="nucleotide sequence ID" value="NZ_BSUK01000001.1"/>
</dbReference>
<dbReference type="Proteomes" id="UP001157091">
    <property type="component" value="Unassembled WGS sequence"/>
</dbReference>
<feature type="compositionally biased region" description="Basic and acidic residues" evidence="1">
    <location>
        <begin position="101"/>
        <end position="120"/>
    </location>
</feature>
<reference evidence="3" key="1">
    <citation type="journal article" date="2019" name="Int. J. Syst. Evol. Microbiol.">
        <title>The Global Catalogue of Microorganisms (GCM) 10K type strain sequencing project: providing services to taxonomists for standard genome sequencing and annotation.</title>
        <authorList>
            <consortium name="The Broad Institute Genomics Platform"/>
            <consortium name="The Broad Institute Genome Sequencing Center for Infectious Disease"/>
            <person name="Wu L."/>
            <person name="Ma J."/>
        </authorList>
    </citation>
    <scope>NUCLEOTIDE SEQUENCE [LARGE SCALE GENOMIC DNA]</scope>
    <source>
        <strain evidence="3">NBRC 106348</strain>
    </source>
</reference>
<feature type="region of interest" description="Disordered" evidence="1">
    <location>
        <begin position="160"/>
        <end position="207"/>
    </location>
</feature>
<accession>A0ABQ6HX66</accession>
<feature type="compositionally biased region" description="Basic and acidic residues" evidence="1">
    <location>
        <begin position="19"/>
        <end position="48"/>
    </location>
</feature>
<name>A0ABQ6HX66_9MICO</name>